<proteinExistence type="inferred from homology"/>
<sequence length="414" mass="47353">MKQTSAEPKQLPLYILTLRALNMIPPQSEVSLAAPRLKQFAITPWDITLTFLGIILKYLFEKLTESKKEVDIIEVIKEVLIQHTTEWLESEYAAVRKDAESLQDAIHSWNECPTEEARQLVVDRNEIAISHMRRLSILSIDTTKRNGKNDALCGVCALACLLYFFTLRDTLAYGKLWGYAEYDLEKFSQALTEQADIMFKEVLTARINNYNEGDFPEPSEQAKRSIVYWTSDYTNIQNFLSQGASHKPTKVCLTRDDIMANPINDESHSVYLGTVFMTDQNVGLPPEDTGYNYLSATKPATYNGIKTSVTIPVKNAGRYHIRLYYAYMTESYDFNYDALLLLEQSGQILMDKHLTDFTETILTPYKPGSNYGPVLFRDTETELLEGELVVTLHVEHWLNISGYGYLQHVEFVKL</sequence>
<evidence type="ECO:0000256" key="1">
    <source>
        <dbReference type="ARBA" id="ARBA00007819"/>
    </source>
</evidence>
<gene>
    <name evidence="5" type="ORF">XPG1_1758</name>
</gene>
<evidence type="ECO:0000256" key="4">
    <source>
        <dbReference type="ARBA" id="ARBA00023026"/>
    </source>
</evidence>
<keyword evidence="2" id="KW-0800">Toxin</keyword>
<keyword evidence="4" id="KW-0843">Virulence</keyword>
<dbReference type="Gene3D" id="1.20.190.10">
    <property type="entry name" value="Pesticidal crystal protein, N-terminal domain"/>
    <property type="match status" value="1"/>
</dbReference>
<dbReference type="HOGENOM" id="CLU_663836_0_0_6"/>
<name>A0A068R2K1_9GAMM</name>
<dbReference type="RefSeq" id="WP_045958615.1">
    <property type="nucleotide sequence ID" value="NZ_FO704551.1"/>
</dbReference>
<protein>
    <recommendedName>
        <fullName evidence="7">Pesticidal crystal protein N-terminal domain-containing protein</fullName>
    </recommendedName>
</protein>
<keyword evidence="3" id="KW-0749">Sporulation</keyword>
<dbReference type="Proteomes" id="UP000032735">
    <property type="component" value="Chromosome"/>
</dbReference>
<comment type="similarity">
    <text evidence="1">Belongs to the delta endotoxin family.</text>
</comment>
<keyword evidence="6" id="KW-1185">Reference proteome</keyword>
<dbReference type="KEGG" id="xpo:XPG1_1758"/>
<dbReference type="InterPro" id="IPR036716">
    <property type="entry name" value="Pest_crys_N_sf"/>
</dbReference>
<dbReference type="SUPFAM" id="SSF56849">
    <property type="entry name" value="delta-Endotoxin (insectocide), N-terminal domain"/>
    <property type="match status" value="1"/>
</dbReference>
<dbReference type="EMBL" id="FO704551">
    <property type="protein sequence ID" value="CDG21413.1"/>
    <property type="molecule type" value="Genomic_DNA"/>
</dbReference>
<dbReference type="STRING" id="1354304.XPG1_1758"/>
<evidence type="ECO:0000313" key="6">
    <source>
        <dbReference type="Proteomes" id="UP000032735"/>
    </source>
</evidence>
<dbReference type="AlphaFoldDB" id="A0A068R2K1"/>
<evidence type="ECO:0000256" key="3">
    <source>
        <dbReference type="ARBA" id="ARBA00022969"/>
    </source>
</evidence>
<reference evidence="5 6" key="1">
    <citation type="submission" date="2013-07" db="EMBL/GenBank/DDBJ databases">
        <authorList>
            <person name="Genoscope - CEA"/>
        </authorList>
    </citation>
    <scope>NUCLEOTIDE SEQUENCE [LARGE SCALE GENOMIC DNA]</scope>
    <source>
        <strain evidence="5 6">G6</strain>
    </source>
</reference>
<dbReference type="GO" id="GO:0030435">
    <property type="term" value="P:sporulation resulting in formation of a cellular spore"/>
    <property type="evidence" value="ECO:0007669"/>
    <property type="project" value="UniProtKB-KW"/>
</dbReference>
<evidence type="ECO:0008006" key="7">
    <source>
        <dbReference type="Google" id="ProtNLM"/>
    </source>
</evidence>
<evidence type="ECO:0000313" key="5">
    <source>
        <dbReference type="EMBL" id="CDG21413.1"/>
    </source>
</evidence>
<accession>A0A068R2K1</accession>
<organism evidence="5 6">
    <name type="scientific">Xenorhabdus poinarii G6</name>
    <dbReference type="NCBI Taxonomy" id="1354304"/>
    <lineage>
        <taxon>Bacteria</taxon>
        <taxon>Pseudomonadati</taxon>
        <taxon>Pseudomonadota</taxon>
        <taxon>Gammaproteobacteria</taxon>
        <taxon>Enterobacterales</taxon>
        <taxon>Morganellaceae</taxon>
        <taxon>Xenorhabdus</taxon>
    </lineage>
</organism>
<dbReference type="GO" id="GO:0090729">
    <property type="term" value="F:toxin activity"/>
    <property type="evidence" value="ECO:0007669"/>
    <property type="project" value="UniProtKB-KW"/>
</dbReference>
<evidence type="ECO:0000256" key="2">
    <source>
        <dbReference type="ARBA" id="ARBA00022656"/>
    </source>
</evidence>
<dbReference type="OrthoDB" id="6439825at2"/>